<dbReference type="Proteomes" id="UP001060112">
    <property type="component" value="Chromosome"/>
</dbReference>
<dbReference type="EMBL" id="CP101620">
    <property type="protein sequence ID" value="UTY39600.1"/>
    <property type="molecule type" value="Genomic_DNA"/>
</dbReference>
<proteinExistence type="predicted"/>
<dbReference type="RefSeq" id="WP_290140801.1">
    <property type="nucleotide sequence ID" value="NZ_CP101620.1"/>
</dbReference>
<evidence type="ECO:0000313" key="2">
    <source>
        <dbReference type="Proteomes" id="UP001060112"/>
    </source>
</evidence>
<protein>
    <submittedName>
        <fullName evidence="1">Uncharacterized protein</fullName>
    </submittedName>
</protein>
<sequence>MKKIIKLFVCIGICIGMISNVNARESQADYGVFYLTENYIEIELSEELKEIAKENNMKVRSFKRTEQKLNVQNTNDTTEHEILSVENLFIDDNSTIQPMASGSIYEEDDIVFYSATLYGTIYYDRKYMDGENHLKLTKVSGGIKNFNSGFALEKQTILIGAFGSFSGSPFSQYSTERTTTSKTWTYSDFNFPYVSENASHDIGCVITATITHGTGSGYRFIASKT</sequence>
<reference evidence="1" key="1">
    <citation type="submission" date="2022-07" db="EMBL/GenBank/DDBJ databases">
        <title>Faecal culturing of patients with breast cancer.</title>
        <authorList>
            <person name="Teng N.M.Y."/>
            <person name="Kiu R."/>
            <person name="Evans R."/>
            <person name="Baker D.J."/>
            <person name="Zenner C."/>
            <person name="Robinson S.D."/>
            <person name="Hall L.J."/>
        </authorList>
    </citation>
    <scope>NUCLEOTIDE SEQUENCE</scope>
    <source>
        <strain evidence="1">LH1062</strain>
    </source>
</reference>
<name>A0ABY5I6M7_9FIRM</name>
<keyword evidence="2" id="KW-1185">Reference proteome</keyword>
<accession>A0ABY5I6M7</accession>
<organism evidence="1 2">
    <name type="scientific">Allocoprobacillus halotolerans</name>
    <dbReference type="NCBI Taxonomy" id="2944914"/>
    <lineage>
        <taxon>Bacteria</taxon>
        <taxon>Bacillati</taxon>
        <taxon>Bacillota</taxon>
        <taxon>Erysipelotrichia</taxon>
        <taxon>Erysipelotrichales</taxon>
        <taxon>Erysipelotrichaceae</taxon>
        <taxon>Allocoprobacillus</taxon>
    </lineage>
</organism>
<gene>
    <name evidence="1" type="ORF">NMU03_01845</name>
</gene>
<evidence type="ECO:0000313" key="1">
    <source>
        <dbReference type="EMBL" id="UTY39600.1"/>
    </source>
</evidence>